<feature type="region of interest" description="Disordered" evidence="1">
    <location>
        <begin position="104"/>
        <end position="129"/>
    </location>
</feature>
<proteinExistence type="predicted"/>
<gene>
    <name evidence="3" type="ORF">A4U43_C07F17510</name>
</gene>
<evidence type="ECO:0000313" key="4">
    <source>
        <dbReference type="Proteomes" id="UP000243459"/>
    </source>
</evidence>
<keyword evidence="4" id="KW-1185">Reference proteome</keyword>
<evidence type="ECO:0000256" key="2">
    <source>
        <dbReference type="SAM" id="Phobius"/>
    </source>
</evidence>
<keyword evidence="2" id="KW-0472">Membrane</keyword>
<dbReference type="Proteomes" id="UP000243459">
    <property type="component" value="Chromosome 7"/>
</dbReference>
<accession>A0A5P1ECP3</accession>
<keyword evidence="2" id="KW-1133">Transmembrane helix</keyword>
<evidence type="ECO:0000313" key="3">
    <source>
        <dbReference type="EMBL" id="ONK63655.1"/>
    </source>
</evidence>
<dbReference type="Gene3D" id="1.20.1250.20">
    <property type="entry name" value="MFS general substrate transporter like domains"/>
    <property type="match status" value="1"/>
</dbReference>
<dbReference type="AlphaFoldDB" id="A0A5P1ECP3"/>
<feature type="compositionally biased region" description="Polar residues" evidence="1">
    <location>
        <begin position="120"/>
        <end position="129"/>
    </location>
</feature>
<dbReference type="EMBL" id="CM007387">
    <property type="protein sequence ID" value="ONK63655.1"/>
    <property type="molecule type" value="Genomic_DNA"/>
</dbReference>
<name>A0A5P1ECP3_ASPOF</name>
<keyword evidence="2" id="KW-0812">Transmembrane</keyword>
<feature type="transmembrane region" description="Helical" evidence="2">
    <location>
        <begin position="61"/>
        <end position="78"/>
    </location>
</feature>
<sequence>MAEDETQKKKPKQGGLRTMPFILGSIGNYLGTALATVVSDYTKRRGDWLQDNINRGRLDSYYWLVTVMQVMNLGYYFVCAKYYTFKPLEVEGREEGDLELDAVEGKGSNIDGEEEATESCLVSAQDTRK</sequence>
<organism evidence="3 4">
    <name type="scientific">Asparagus officinalis</name>
    <name type="common">Garden asparagus</name>
    <dbReference type="NCBI Taxonomy" id="4686"/>
    <lineage>
        <taxon>Eukaryota</taxon>
        <taxon>Viridiplantae</taxon>
        <taxon>Streptophyta</taxon>
        <taxon>Embryophyta</taxon>
        <taxon>Tracheophyta</taxon>
        <taxon>Spermatophyta</taxon>
        <taxon>Magnoliopsida</taxon>
        <taxon>Liliopsida</taxon>
        <taxon>Asparagales</taxon>
        <taxon>Asparagaceae</taxon>
        <taxon>Asparagoideae</taxon>
        <taxon>Asparagus</taxon>
    </lineage>
</organism>
<dbReference type="PANTHER" id="PTHR11654">
    <property type="entry name" value="OLIGOPEPTIDE TRANSPORTER-RELATED"/>
    <property type="match status" value="1"/>
</dbReference>
<feature type="transmembrane region" description="Helical" evidence="2">
    <location>
        <begin position="21"/>
        <end position="41"/>
    </location>
</feature>
<evidence type="ECO:0000256" key="1">
    <source>
        <dbReference type="SAM" id="MobiDB-lite"/>
    </source>
</evidence>
<protein>
    <submittedName>
        <fullName evidence="3">Uncharacterized protein</fullName>
    </submittedName>
</protein>
<reference evidence="4" key="1">
    <citation type="journal article" date="2017" name="Nat. Commun.">
        <title>The asparagus genome sheds light on the origin and evolution of a young Y chromosome.</title>
        <authorList>
            <person name="Harkess A."/>
            <person name="Zhou J."/>
            <person name="Xu C."/>
            <person name="Bowers J.E."/>
            <person name="Van der Hulst R."/>
            <person name="Ayyampalayam S."/>
            <person name="Mercati F."/>
            <person name="Riccardi P."/>
            <person name="McKain M.R."/>
            <person name="Kakrana A."/>
            <person name="Tang H."/>
            <person name="Ray J."/>
            <person name="Groenendijk J."/>
            <person name="Arikit S."/>
            <person name="Mathioni S.M."/>
            <person name="Nakano M."/>
            <person name="Shan H."/>
            <person name="Telgmann-Rauber A."/>
            <person name="Kanno A."/>
            <person name="Yue Z."/>
            <person name="Chen H."/>
            <person name="Li W."/>
            <person name="Chen Y."/>
            <person name="Xu X."/>
            <person name="Zhang Y."/>
            <person name="Luo S."/>
            <person name="Chen H."/>
            <person name="Gao J."/>
            <person name="Mao Z."/>
            <person name="Pires J.C."/>
            <person name="Luo M."/>
            <person name="Kudrna D."/>
            <person name="Wing R.A."/>
            <person name="Meyers B.C."/>
            <person name="Yi K."/>
            <person name="Kong H."/>
            <person name="Lavrijsen P."/>
            <person name="Sunseri F."/>
            <person name="Falavigna A."/>
            <person name="Ye Y."/>
            <person name="Leebens-Mack J.H."/>
            <person name="Chen G."/>
        </authorList>
    </citation>
    <scope>NUCLEOTIDE SEQUENCE [LARGE SCALE GENOMIC DNA]</scope>
    <source>
        <strain evidence="4">cv. DH0086</strain>
    </source>
</reference>
<dbReference type="InterPro" id="IPR036259">
    <property type="entry name" value="MFS_trans_sf"/>
</dbReference>
<dbReference type="Gramene" id="ONK63655">
    <property type="protein sequence ID" value="ONK63655"/>
    <property type="gene ID" value="A4U43_C07F17510"/>
</dbReference>